<feature type="region of interest" description="Disordered" evidence="1">
    <location>
        <begin position="244"/>
        <end position="266"/>
    </location>
</feature>
<gene>
    <name evidence="2" type="ORF">DMC30DRAFT_30879</name>
</gene>
<feature type="compositionally biased region" description="Gly residues" evidence="1">
    <location>
        <begin position="16"/>
        <end position="26"/>
    </location>
</feature>
<sequence length="500" mass="52455">MPASFWQSGVHAADPGSGGARVGGASAGKDRATGVHLDGTPAPPLRASSPSPSLRKARSAFDLLPRLGTTDEGFFSWRRWYGATPTAPKEPAPLVPSSDEVSRLVRDALRRRREADDGDSLASSAASSQTSGASTASPASSSGTWETSASELSKAAGPLRRSSGYEQEDIEALPTLDYDTTCSSPRLRAAQSVATLKAPRMIRRVSSSASISPVPVELPPQSPHAVTSPALPLFDEDQLVAFSEPPSVTLSPRREPPTTSFRSRLASSLRKSASSITLRNPLRLSNISSSPLSPLPPPSPAPGAASAAAILRDLLLKHDSVVDPSTEPLSPLFHPTLDLLVDETGDDDGRPQSSSSDDEHGGLYSSDESHGDSDDDPFRATAPTHVAWMAPTASGARTGADDVDSVLDSPSSAFPPFDPFAFADLATAPPPPPLSFAPTRAEHAASPRAPRSRPARLITKQRSFVDPRTRQLRTAPSVCVTPSTPEKKRFGGDEGPGALQ</sequence>
<evidence type="ECO:0000313" key="2">
    <source>
        <dbReference type="EMBL" id="TNY18868.1"/>
    </source>
</evidence>
<dbReference type="EMBL" id="SOZI01000118">
    <property type="protein sequence ID" value="TNY18868.1"/>
    <property type="molecule type" value="Genomic_DNA"/>
</dbReference>
<dbReference type="AlphaFoldDB" id="A0A5C5FPS7"/>
<proteinExistence type="predicted"/>
<dbReference type="OrthoDB" id="2529281at2759"/>
<evidence type="ECO:0000313" key="3">
    <source>
        <dbReference type="Proteomes" id="UP000311382"/>
    </source>
</evidence>
<organism evidence="2 3">
    <name type="scientific">Rhodotorula diobovata</name>
    <dbReference type="NCBI Taxonomy" id="5288"/>
    <lineage>
        <taxon>Eukaryota</taxon>
        <taxon>Fungi</taxon>
        <taxon>Dikarya</taxon>
        <taxon>Basidiomycota</taxon>
        <taxon>Pucciniomycotina</taxon>
        <taxon>Microbotryomycetes</taxon>
        <taxon>Sporidiobolales</taxon>
        <taxon>Sporidiobolaceae</taxon>
        <taxon>Rhodotorula</taxon>
    </lineage>
</organism>
<comment type="caution">
    <text evidence="2">The sequence shown here is derived from an EMBL/GenBank/DDBJ whole genome shotgun (WGS) entry which is preliminary data.</text>
</comment>
<name>A0A5C5FPS7_9BASI</name>
<feature type="compositionally biased region" description="Low complexity" evidence="1">
    <location>
        <begin position="120"/>
        <end position="144"/>
    </location>
</feature>
<feature type="region of interest" description="Disordered" evidence="1">
    <location>
        <begin position="111"/>
        <end position="168"/>
    </location>
</feature>
<reference evidence="2 3" key="1">
    <citation type="submission" date="2019-03" db="EMBL/GenBank/DDBJ databases">
        <title>Rhodosporidium diobovatum UCD-FST 08-225 genome sequencing, assembly, and annotation.</title>
        <authorList>
            <person name="Fakankun I.U."/>
            <person name="Fristensky B."/>
            <person name="Levin D.B."/>
        </authorList>
    </citation>
    <scope>NUCLEOTIDE SEQUENCE [LARGE SCALE GENOMIC DNA]</scope>
    <source>
        <strain evidence="2 3">UCD-FST 08-225</strain>
    </source>
</reference>
<feature type="region of interest" description="Disordered" evidence="1">
    <location>
        <begin position="340"/>
        <end position="410"/>
    </location>
</feature>
<feature type="compositionally biased region" description="Low complexity" evidence="1">
    <location>
        <begin position="45"/>
        <end position="54"/>
    </location>
</feature>
<accession>A0A5C5FPS7</accession>
<feature type="compositionally biased region" description="Basic and acidic residues" evidence="1">
    <location>
        <begin position="357"/>
        <end position="378"/>
    </location>
</feature>
<dbReference type="Proteomes" id="UP000311382">
    <property type="component" value="Unassembled WGS sequence"/>
</dbReference>
<feature type="region of interest" description="Disordered" evidence="1">
    <location>
        <begin position="431"/>
        <end position="500"/>
    </location>
</feature>
<feature type="region of interest" description="Disordered" evidence="1">
    <location>
        <begin position="1"/>
        <end position="56"/>
    </location>
</feature>
<evidence type="ECO:0000256" key="1">
    <source>
        <dbReference type="SAM" id="MobiDB-lite"/>
    </source>
</evidence>
<protein>
    <submittedName>
        <fullName evidence="2">Proteophosphoglycan 5</fullName>
    </submittedName>
</protein>
<keyword evidence="3" id="KW-1185">Reference proteome</keyword>